<protein>
    <submittedName>
        <fullName evidence="2">Uncharacterized protein</fullName>
    </submittedName>
</protein>
<evidence type="ECO:0000313" key="3">
    <source>
        <dbReference type="Proteomes" id="UP000641932"/>
    </source>
</evidence>
<feature type="compositionally biased region" description="Basic and acidic residues" evidence="1">
    <location>
        <begin position="292"/>
        <end position="318"/>
    </location>
</feature>
<accession>A0A917ZD00</accession>
<evidence type="ECO:0000313" key="2">
    <source>
        <dbReference type="EMBL" id="GGO80796.1"/>
    </source>
</evidence>
<feature type="compositionally biased region" description="Basic and acidic residues" evidence="1">
    <location>
        <begin position="181"/>
        <end position="196"/>
    </location>
</feature>
<organism evidence="2 3">
    <name type="scientific">Wenjunlia tyrosinilytica</name>
    <dbReference type="NCBI Taxonomy" id="1544741"/>
    <lineage>
        <taxon>Bacteria</taxon>
        <taxon>Bacillati</taxon>
        <taxon>Actinomycetota</taxon>
        <taxon>Actinomycetes</taxon>
        <taxon>Kitasatosporales</taxon>
        <taxon>Streptomycetaceae</taxon>
        <taxon>Wenjunlia</taxon>
    </lineage>
</organism>
<feature type="compositionally biased region" description="Basic and acidic residues" evidence="1">
    <location>
        <begin position="34"/>
        <end position="45"/>
    </location>
</feature>
<feature type="compositionally biased region" description="Basic and acidic residues" evidence="1">
    <location>
        <begin position="532"/>
        <end position="541"/>
    </location>
</feature>
<feature type="compositionally biased region" description="Gly residues" evidence="1">
    <location>
        <begin position="461"/>
        <end position="477"/>
    </location>
</feature>
<reference evidence="2" key="2">
    <citation type="submission" date="2020-09" db="EMBL/GenBank/DDBJ databases">
        <authorList>
            <person name="Sun Q."/>
            <person name="Zhou Y."/>
        </authorList>
    </citation>
    <scope>NUCLEOTIDE SEQUENCE</scope>
    <source>
        <strain evidence="2">CGMCC 4.7201</strain>
    </source>
</reference>
<feature type="region of interest" description="Disordered" evidence="1">
    <location>
        <begin position="34"/>
        <end position="627"/>
    </location>
</feature>
<name>A0A917ZD00_9ACTN</name>
<evidence type="ECO:0000256" key="1">
    <source>
        <dbReference type="SAM" id="MobiDB-lite"/>
    </source>
</evidence>
<feature type="compositionally biased region" description="Acidic residues" evidence="1">
    <location>
        <begin position="252"/>
        <end position="264"/>
    </location>
</feature>
<feature type="compositionally biased region" description="Gly residues" evidence="1">
    <location>
        <begin position="425"/>
        <end position="436"/>
    </location>
</feature>
<feature type="compositionally biased region" description="Basic and acidic residues" evidence="1">
    <location>
        <begin position="65"/>
        <end position="113"/>
    </location>
</feature>
<feature type="compositionally biased region" description="Basic and acidic residues" evidence="1">
    <location>
        <begin position="553"/>
        <end position="592"/>
    </location>
</feature>
<feature type="compositionally biased region" description="Polar residues" evidence="1">
    <location>
        <begin position="229"/>
        <end position="239"/>
    </location>
</feature>
<proteinExistence type="predicted"/>
<sequence>MVGVEVGEHQQGDAGDGEFAQACVDRLGCGAGVDDHGGTGSRRQDQGISLADVAHRHTPVPGRPAGDEAGQRCGAQDRHHQEEDQDRAQRRSAQERPGDDHGEGAHPGEEQAAERASGPVELGAGKSCARAGDGGDPTRGPTCQSAQRFGDGHRHGGGCEGREAEHGGWGDGQFGEQIAGDGDKADAGGHDRDDGSAHGLGRRCGGDDFCEAAGHSAVPQALAPAWGDDQQSAGCQYGQQEAVGAGQPGEEQHEEENGSGEAGDEGATAPGANGHQGDEAAGGGAQDARLGAAEDDKADREQAPEERGQAQRQSEARGETAAFGADGEAGRTDEYGEQDRQVRSAHREEMAEIGRTEVLGELGRDTGGVSDDQARQEGPGIGRQPVGGRAKPGTEPPGSPLDGGGCPGDAWHPADPQDGGDAVPGQGGWGELGVGGHSRRRQQVHPLGGAGTLGENEDGGANPGGLGDSGDAVGGGLQHDQGGPLSRPPHMRAVGAGITADGELHGRPPMLPGKRRNGSPVEVGGMAGGDKGGGRRAEQHPSPRGPACPALAPHEEKDGEHQGADGDRQHDGRRSPERERGSEPRGGRRESQSKVGRTTLGVGSREPAGRGAGGRGAGGHGTTATPGIGGLGVGCVGASGVAARRTGTTHLPVVGHGCTRDRRSLKRRLPMPVTSRSWSTEVKPPCWVR</sequence>
<reference evidence="2" key="1">
    <citation type="journal article" date="2014" name="Int. J. Syst. Evol. Microbiol.">
        <title>Complete genome sequence of Corynebacterium casei LMG S-19264T (=DSM 44701T), isolated from a smear-ripened cheese.</title>
        <authorList>
            <consortium name="US DOE Joint Genome Institute (JGI-PGF)"/>
            <person name="Walter F."/>
            <person name="Albersmeier A."/>
            <person name="Kalinowski J."/>
            <person name="Ruckert C."/>
        </authorList>
    </citation>
    <scope>NUCLEOTIDE SEQUENCE</scope>
    <source>
        <strain evidence="2">CGMCC 4.7201</strain>
    </source>
</reference>
<gene>
    <name evidence="2" type="ORF">GCM10012280_03550</name>
</gene>
<feature type="compositionally biased region" description="Basic and acidic residues" evidence="1">
    <location>
        <begin position="328"/>
        <end position="355"/>
    </location>
</feature>
<feature type="compositionally biased region" description="Gly residues" evidence="1">
    <location>
        <begin position="610"/>
        <end position="627"/>
    </location>
</feature>
<keyword evidence="3" id="KW-1185">Reference proteome</keyword>
<dbReference type="Proteomes" id="UP000641932">
    <property type="component" value="Unassembled WGS sequence"/>
</dbReference>
<comment type="caution">
    <text evidence="2">The sequence shown here is derived from an EMBL/GenBank/DDBJ whole genome shotgun (WGS) entry which is preliminary data.</text>
</comment>
<dbReference type="AlphaFoldDB" id="A0A917ZD00"/>
<dbReference type="EMBL" id="BMMS01000001">
    <property type="protein sequence ID" value="GGO80796.1"/>
    <property type="molecule type" value="Genomic_DNA"/>
</dbReference>